<comment type="catalytic activity">
    <reaction evidence="6">
        <text>ATP + (deoxyribonucleotide)n-3'-hydroxyl + 5'-phospho-(deoxyribonucleotide)m = (deoxyribonucleotide)n+m + AMP + diphosphate.</text>
        <dbReference type="EC" id="6.5.1.1"/>
    </reaction>
</comment>
<dbReference type="Gene3D" id="2.40.50.140">
    <property type="entry name" value="Nucleic acid-binding proteins"/>
    <property type="match status" value="1"/>
</dbReference>
<dbReference type="CDD" id="cd08041">
    <property type="entry name" value="OBF_kDNA_ligase_like"/>
    <property type="match status" value="1"/>
</dbReference>
<reference evidence="11 12" key="1">
    <citation type="submission" date="2020-10" db="EMBL/GenBank/DDBJ databases">
        <title>Wide distribution of Phycisphaera-like planctomycetes from WD2101 soil group in peatlands and genome analysis of the first cultivated representative.</title>
        <authorList>
            <person name="Dedysh S.N."/>
            <person name="Beletsky A.V."/>
            <person name="Ivanova A."/>
            <person name="Kulichevskaya I.S."/>
            <person name="Suzina N.E."/>
            <person name="Philippov D.A."/>
            <person name="Rakitin A.L."/>
            <person name="Mardanov A.V."/>
            <person name="Ravin N.V."/>
        </authorList>
    </citation>
    <scope>NUCLEOTIDE SEQUENCE [LARGE SCALE GENOMIC DNA]</scope>
    <source>
        <strain evidence="11 12">M1803</strain>
    </source>
</reference>
<dbReference type="PANTHER" id="PTHR47810">
    <property type="entry name" value="DNA LIGASE"/>
    <property type="match status" value="1"/>
</dbReference>
<dbReference type="GO" id="GO:0005524">
    <property type="term" value="F:ATP binding"/>
    <property type="evidence" value="ECO:0007669"/>
    <property type="project" value="InterPro"/>
</dbReference>
<sequence>MADLADGESTEMQGSGSKPYVLRNSGGVYSCTCPAWRNQSTAIEVRTCKHLRKLRGDAAEEARLGGALPQKPVKATKVDEEGNEVAGPPILLAESWDNAADLAGWWMSEKLDGVRAYWDGKQFLSRQGNLYHAPDWFIEGLPNTPLDGELWIGRKKFQRTVSVVRRQDKSELWKEVQYLVFDAPAAAGGFEDRLALLRDTLAGSKAKYAEPHAQQLCRDIASLRTELSRVEALGGEGLMLRQPGSKYAAGRSSTLLKVKTFHDAEAMVIGHQDGLGKHKGRLGALLVKLADGTQFAVGTGFSDKERGAPPAVGATITFRYQELSEAGVPRFPSYVGVRTDGKTNGGVVPSGPAATTSGKAAATKSSTVVQVGRALPAGETEPGTNGPSSKTGESGSNVAPPAFRRFEYNDEKSSKFWEVGRSGCDVTTKWGRIGSAGQSKSKTFANEDAAKKQAEKLIEEKTGEGYDEV</sequence>
<evidence type="ECO:0000259" key="10">
    <source>
        <dbReference type="PROSITE" id="PS51977"/>
    </source>
</evidence>
<dbReference type="InterPro" id="IPR050326">
    <property type="entry name" value="NAD_dep_DNA_ligaseB"/>
</dbReference>
<dbReference type="CDD" id="cd07896">
    <property type="entry name" value="Adenylation_kDNA_ligase_like"/>
    <property type="match status" value="1"/>
</dbReference>
<evidence type="ECO:0000313" key="12">
    <source>
        <dbReference type="Proteomes" id="UP000593765"/>
    </source>
</evidence>
<keyword evidence="2 11" id="KW-0436">Ligase</keyword>
<feature type="region of interest" description="Disordered" evidence="8">
    <location>
        <begin position="345"/>
        <end position="403"/>
    </location>
</feature>
<dbReference type="PROSITE" id="PS51977">
    <property type="entry name" value="WGR"/>
    <property type="match status" value="1"/>
</dbReference>
<feature type="domain" description="SWIM-type" evidence="9">
    <location>
        <begin position="20"/>
        <end position="59"/>
    </location>
</feature>
<dbReference type="AlphaFoldDB" id="A0A7M2X0L6"/>
<evidence type="ECO:0000256" key="1">
    <source>
        <dbReference type="ARBA" id="ARBA00001968"/>
    </source>
</evidence>
<keyword evidence="7" id="KW-0862">Zinc</keyword>
<evidence type="ECO:0000256" key="3">
    <source>
        <dbReference type="ARBA" id="ARBA00022705"/>
    </source>
</evidence>
<dbReference type="InterPro" id="IPR008893">
    <property type="entry name" value="WGR_domain"/>
</dbReference>
<evidence type="ECO:0000313" key="11">
    <source>
        <dbReference type="EMBL" id="QOV91194.1"/>
    </source>
</evidence>
<dbReference type="CDD" id="cd07996">
    <property type="entry name" value="WGR_MMR_like"/>
    <property type="match status" value="1"/>
</dbReference>
<dbReference type="Pfam" id="PF14743">
    <property type="entry name" value="DNA_ligase_OB_2"/>
    <property type="match status" value="1"/>
</dbReference>
<dbReference type="InterPro" id="IPR029319">
    <property type="entry name" value="DNA_ligase_OB"/>
</dbReference>
<keyword evidence="12" id="KW-1185">Reference proteome</keyword>
<dbReference type="SUPFAM" id="SSF56091">
    <property type="entry name" value="DNA ligase/mRNA capping enzyme, catalytic domain"/>
    <property type="match status" value="1"/>
</dbReference>
<keyword evidence="5" id="KW-0234">DNA repair</keyword>
<dbReference type="SUPFAM" id="SSF142921">
    <property type="entry name" value="WGR domain-like"/>
    <property type="match status" value="1"/>
</dbReference>
<evidence type="ECO:0000259" key="9">
    <source>
        <dbReference type="PROSITE" id="PS50966"/>
    </source>
</evidence>
<dbReference type="InterPro" id="IPR012310">
    <property type="entry name" value="DNA_ligase_ATP-dep_cent"/>
</dbReference>
<dbReference type="GO" id="GO:0006281">
    <property type="term" value="P:DNA repair"/>
    <property type="evidence" value="ECO:0007669"/>
    <property type="project" value="UniProtKB-KW"/>
</dbReference>
<keyword evidence="7" id="KW-0479">Metal-binding</keyword>
<feature type="region of interest" description="Disordered" evidence="8">
    <location>
        <begin position="427"/>
        <end position="447"/>
    </location>
</feature>
<protein>
    <submittedName>
        <fullName evidence="11">DNA ligase</fullName>
    </submittedName>
</protein>
<dbReference type="GO" id="GO:0008270">
    <property type="term" value="F:zinc ion binding"/>
    <property type="evidence" value="ECO:0007669"/>
    <property type="project" value="UniProtKB-KW"/>
</dbReference>
<dbReference type="SMART" id="SM00773">
    <property type="entry name" value="WGR"/>
    <property type="match status" value="1"/>
</dbReference>
<comment type="cofactor">
    <cofactor evidence="1">
        <name>a divalent metal cation</name>
        <dbReference type="ChEBI" id="CHEBI:60240"/>
    </cofactor>
</comment>
<dbReference type="Gene3D" id="3.30.1490.70">
    <property type="match status" value="1"/>
</dbReference>
<feature type="compositionally biased region" description="Polar residues" evidence="8">
    <location>
        <begin position="382"/>
        <end position="397"/>
    </location>
</feature>
<evidence type="ECO:0000256" key="7">
    <source>
        <dbReference type="PROSITE-ProRule" id="PRU00325"/>
    </source>
</evidence>
<feature type="domain" description="WGR" evidence="10">
    <location>
        <begin position="404"/>
        <end position="469"/>
    </location>
</feature>
<dbReference type="InterPro" id="IPR036930">
    <property type="entry name" value="WGR_dom_sf"/>
</dbReference>
<dbReference type="EMBL" id="CP063458">
    <property type="protein sequence ID" value="QOV91194.1"/>
    <property type="molecule type" value="Genomic_DNA"/>
</dbReference>
<evidence type="ECO:0000256" key="2">
    <source>
        <dbReference type="ARBA" id="ARBA00022598"/>
    </source>
</evidence>
<dbReference type="GO" id="GO:0006310">
    <property type="term" value="P:DNA recombination"/>
    <property type="evidence" value="ECO:0007669"/>
    <property type="project" value="InterPro"/>
</dbReference>
<dbReference type="InterPro" id="IPR012340">
    <property type="entry name" value="NA-bd_OB-fold"/>
</dbReference>
<dbReference type="Gene3D" id="2.20.140.10">
    <property type="entry name" value="WGR domain"/>
    <property type="match status" value="1"/>
</dbReference>
<keyword evidence="4" id="KW-0227">DNA damage</keyword>
<keyword evidence="3" id="KW-0235">DNA replication</keyword>
<dbReference type="PROSITE" id="PS50966">
    <property type="entry name" value="ZF_SWIM"/>
    <property type="match status" value="1"/>
</dbReference>
<evidence type="ECO:0000256" key="5">
    <source>
        <dbReference type="ARBA" id="ARBA00023204"/>
    </source>
</evidence>
<keyword evidence="7" id="KW-0863">Zinc-finger</keyword>
<evidence type="ECO:0000256" key="8">
    <source>
        <dbReference type="SAM" id="MobiDB-lite"/>
    </source>
</evidence>
<name>A0A7M2X0L6_9BACT</name>
<dbReference type="Pfam" id="PF01068">
    <property type="entry name" value="DNA_ligase_A_M"/>
    <property type="match status" value="1"/>
</dbReference>
<dbReference type="NCBIfam" id="NF006592">
    <property type="entry name" value="PRK09125.1"/>
    <property type="match status" value="1"/>
</dbReference>
<dbReference type="Gene3D" id="3.30.470.30">
    <property type="entry name" value="DNA ligase/mRNA capping enzyme"/>
    <property type="match status" value="1"/>
</dbReference>
<dbReference type="GO" id="GO:0003910">
    <property type="term" value="F:DNA ligase (ATP) activity"/>
    <property type="evidence" value="ECO:0007669"/>
    <property type="project" value="UniProtKB-EC"/>
</dbReference>
<dbReference type="InterPro" id="IPR049809">
    <property type="entry name" value="YehF/YfeS-like_WGR"/>
</dbReference>
<evidence type="ECO:0000256" key="6">
    <source>
        <dbReference type="ARBA" id="ARBA00034003"/>
    </source>
</evidence>
<evidence type="ECO:0000256" key="4">
    <source>
        <dbReference type="ARBA" id="ARBA00022763"/>
    </source>
</evidence>
<dbReference type="GO" id="GO:0006260">
    <property type="term" value="P:DNA replication"/>
    <property type="evidence" value="ECO:0007669"/>
    <property type="project" value="UniProtKB-KW"/>
</dbReference>
<dbReference type="Proteomes" id="UP000593765">
    <property type="component" value="Chromosome"/>
</dbReference>
<organism evidence="11 12">
    <name type="scientific">Humisphaera borealis</name>
    <dbReference type="NCBI Taxonomy" id="2807512"/>
    <lineage>
        <taxon>Bacteria</taxon>
        <taxon>Pseudomonadati</taxon>
        <taxon>Planctomycetota</taxon>
        <taxon>Phycisphaerae</taxon>
        <taxon>Tepidisphaerales</taxon>
        <taxon>Tepidisphaeraceae</taxon>
        <taxon>Humisphaera</taxon>
    </lineage>
</organism>
<dbReference type="SUPFAM" id="SSF50249">
    <property type="entry name" value="Nucleic acid-binding proteins"/>
    <property type="match status" value="1"/>
</dbReference>
<dbReference type="PANTHER" id="PTHR47810:SF1">
    <property type="entry name" value="DNA LIGASE B"/>
    <property type="match status" value="1"/>
</dbReference>
<accession>A0A7M2X0L6</accession>
<gene>
    <name evidence="11" type="ORF">IPV69_07490</name>
</gene>
<dbReference type="Pfam" id="PF05406">
    <property type="entry name" value="WGR"/>
    <property type="match status" value="1"/>
</dbReference>
<dbReference type="InterPro" id="IPR007527">
    <property type="entry name" value="Znf_SWIM"/>
</dbReference>
<proteinExistence type="predicted"/>
<dbReference type="KEGG" id="hbs:IPV69_07490"/>
<feature type="compositionally biased region" description="Low complexity" evidence="8">
    <location>
        <begin position="350"/>
        <end position="367"/>
    </location>
</feature>